<dbReference type="AlphaFoldDB" id="A0A2W2CW86"/>
<evidence type="ECO:0000259" key="1">
    <source>
        <dbReference type="Pfam" id="PF01909"/>
    </source>
</evidence>
<name>A0A2W2CW86_9ACTN</name>
<dbReference type="CDD" id="cd05403">
    <property type="entry name" value="NT_KNTase_like"/>
    <property type="match status" value="1"/>
</dbReference>
<evidence type="ECO:0000313" key="3">
    <source>
        <dbReference type="Proteomes" id="UP000248764"/>
    </source>
</evidence>
<proteinExistence type="predicted"/>
<reference evidence="2 3" key="1">
    <citation type="submission" date="2018-01" db="EMBL/GenBank/DDBJ databases">
        <title>Draft genome sequence of Jiangella sp. GTF31.</title>
        <authorList>
            <person name="Sahin N."/>
            <person name="Ay H."/>
            <person name="Saygin H."/>
        </authorList>
    </citation>
    <scope>NUCLEOTIDE SEQUENCE [LARGE SCALE GENOMIC DNA]</scope>
    <source>
        <strain evidence="2 3">GTF31</strain>
    </source>
</reference>
<dbReference type="GO" id="GO:0016779">
    <property type="term" value="F:nucleotidyltransferase activity"/>
    <property type="evidence" value="ECO:0007669"/>
    <property type="project" value="InterPro"/>
</dbReference>
<dbReference type="RefSeq" id="WP_111254268.1">
    <property type="nucleotide sequence ID" value="NZ_POTW01000015.1"/>
</dbReference>
<dbReference type="InterPro" id="IPR036390">
    <property type="entry name" value="WH_DNA-bd_sf"/>
</dbReference>
<protein>
    <recommendedName>
        <fullName evidence="1">Polymerase nucleotidyl transferase domain-containing protein</fullName>
    </recommendedName>
</protein>
<dbReference type="SUPFAM" id="SSF46785">
    <property type="entry name" value="Winged helix' DNA-binding domain"/>
    <property type="match status" value="1"/>
</dbReference>
<keyword evidence="3" id="KW-1185">Reference proteome</keyword>
<dbReference type="Proteomes" id="UP000248764">
    <property type="component" value="Unassembled WGS sequence"/>
</dbReference>
<dbReference type="InterPro" id="IPR036388">
    <property type="entry name" value="WH-like_DNA-bd_sf"/>
</dbReference>
<organism evidence="2 3">
    <name type="scientific">Jiangella anatolica</name>
    <dbReference type="NCBI Taxonomy" id="2670374"/>
    <lineage>
        <taxon>Bacteria</taxon>
        <taxon>Bacillati</taxon>
        <taxon>Actinomycetota</taxon>
        <taxon>Actinomycetes</taxon>
        <taxon>Jiangellales</taxon>
        <taxon>Jiangellaceae</taxon>
        <taxon>Jiangella</taxon>
    </lineage>
</organism>
<evidence type="ECO:0000313" key="2">
    <source>
        <dbReference type="EMBL" id="PZF84493.1"/>
    </source>
</evidence>
<dbReference type="EMBL" id="POTW01000015">
    <property type="protein sequence ID" value="PZF84493.1"/>
    <property type="molecule type" value="Genomic_DNA"/>
</dbReference>
<gene>
    <name evidence="2" type="ORF">C1I92_08705</name>
</gene>
<feature type="domain" description="Polymerase nucleotidyl transferase" evidence="1">
    <location>
        <begin position="103"/>
        <end position="135"/>
    </location>
</feature>
<dbReference type="SUPFAM" id="SSF81301">
    <property type="entry name" value="Nucleotidyltransferase"/>
    <property type="match status" value="1"/>
</dbReference>
<sequence length="206" mass="22567">MDMSEPATVAMPRGKIAVLRVLAGADHPFTIRELGRLAGVTHERAAQVVRELSGHGVVTVEPYGRARLCRLNREHLAAAPLIALVTLRQRLIELLRERLSGWSEPSLHASLFGSVARGDGDEASDIDVLVVRPAGREPDDEPWLTQLHETAATAHRATGNSLAWFELSADEIARAVRAREPIIAEWQRDGVHLAGVRLPELIRDAV</sequence>
<dbReference type="InterPro" id="IPR002934">
    <property type="entry name" value="Polymerase_NTP_transf_dom"/>
</dbReference>
<dbReference type="InterPro" id="IPR043519">
    <property type="entry name" value="NT_sf"/>
</dbReference>
<dbReference type="Gene3D" id="3.30.460.10">
    <property type="entry name" value="Beta Polymerase, domain 2"/>
    <property type="match status" value="1"/>
</dbReference>
<accession>A0A2W2CW86</accession>
<comment type="caution">
    <text evidence="2">The sequence shown here is derived from an EMBL/GenBank/DDBJ whole genome shotgun (WGS) entry which is preliminary data.</text>
</comment>
<dbReference type="Pfam" id="PF01909">
    <property type="entry name" value="NTP_transf_2"/>
    <property type="match status" value="1"/>
</dbReference>
<dbReference type="Gene3D" id="1.10.10.10">
    <property type="entry name" value="Winged helix-like DNA-binding domain superfamily/Winged helix DNA-binding domain"/>
    <property type="match status" value="1"/>
</dbReference>